<dbReference type="PROSITE" id="PS01124">
    <property type="entry name" value="HTH_ARAC_FAMILY_2"/>
    <property type="match status" value="1"/>
</dbReference>
<dbReference type="eggNOG" id="COG2207">
    <property type="taxonomic scope" value="Bacteria"/>
</dbReference>
<sequence>MVKSTDTMKYYYLVFLCLFQYWGFSQQKKLIAPVPLTNRSYDILFDSIKNSDPLSAQQRGYLKVFLEKAKRENNTVEIVNAYKNYLHHGTKNLQLVYADSMILTATLAKDTTLIGSSYLTKGIVYYGLKQHDKALDYYLKANELLINSSDTYLTYKTKYHLGMAKYFLGYYHEAVSLYQECLAFFKDSYPRPYLNTLHSLGLCYNQMKNYASASDINTLGLKEAKRMDMYVMDSYFKLSEGINLFDKEIYAPSLKRLKASINDSIILKDSTNLSIAYFFIAKNYLEQKQSDNAIAYLLKVDRIYEDTGYLRPDLRETFELLINYYDSKNQPKEKLYYIERLLEFDDLINTYYRYLSYKIHKESIYTTQKLRQEKQKAERQLFIEKHGKRILYFALILVSILLIFIFNRHLYLKKLYKKRFEQLMATNHKLPLKKTSKEHHKKTDYQLNLEVEADLLQKLHNFEDKKRYLADDITLAKVAADFDTNTRYLSQLILKHREMRFKEYVNSLKIAHLIDLLKSNTLIRNYKYDALAKEVGFTGKQGFVAAFKANTGITPAFFIEKLSTKSTH</sequence>
<feature type="repeat" description="TPR" evidence="1">
    <location>
        <begin position="115"/>
        <end position="148"/>
    </location>
</feature>
<dbReference type="Gene3D" id="1.25.40.10">
    <property type="entry name" value="Tetratricopeptide repeat domain"/>
    <property type="match status" value="2"/>
</dbReference>
<evidence type="ECO:0000256" key="2">
    <source>
        <dbReference type="SAM" id="Phobius"/>
    </source>
</evidence>
<keyword evidence="1" id="KW-0802">TPR repeat</keyword>
<dbReference type="InterPro" id="IPR018060">
    <property type="entry name" value="HTH_AraC"/>
</dbReference>
<feature type="transmembrane region" description="Helical" evidence="2">
    <location>
        <begin position="390"/>
        <end position="410"/>
    </location>
</feature>
<evidence type="ECO:0000256" key="1">
    <source>
        <dbReference type="PROSITE-ProRule" id="PRU00339"/>
    </source>
</evidence>
<dbReference type="Pfam" id="PF13181">
    <property type="entry name" value="TPR_8"/>
    <property type="match status" value="1"/>
</dbReference>
<reference evidence="4 5" key="1">
    <citation type="submission" date="2012-02" db="EMBL/GenBank/DDBJ databases">
        <title>Improved High-Quality Draft genome of Joostella marina DSM 19592.</title>
        <authorList>
            <consortium name="US DOE Joint Genome Institute (JGI-PGF)"/>
            <person name="Lucas S."/>
            <person name="Copeland A."/>
            <person name="Lapidus A."/>
            <person name="Bruce D."/>
            <person name="Goodwin L."/>
            <person name="Pitluck S."/>
            <person name="Peters L."/>
            <person name="Chertkov O."/>
            <person name="Ovchinnikova G."/>
            <person name="Kyrpides N."/>
            <person name="Mavromatis K."/>
            <person name="Detter J.C."/>
            <person name="Han C."/>
            <person name="Land M."/>
            <person name="Hauser L."/>
            <person name="Markowitz V."/>
            <person name="Cheng J.-F."/>
            <person name="Hugenholtz P."/>
            <person name="Woyke T."/>
            <person name="Wu D."/>
            <person name="Tindall B."/>
            <person name="Brambilla E."/>
            <person name="Klenk H.-P."/>
            <person name="Eisen J.A."/>
        </authorList>
    </citation>
    <scope>NUCLEOTIDE SEQUENCE [LARGE SCALE GENOMIC DNA]</scope>
    <source>
        <strain evidence="4 5">DSM 19592</strain>
    </source>
</reference>
<dbReference type="InterPro" id="IPR019734">
    <property type="entry name" value="TPR_rpt"/>
</dbReference>
<dbReference type="Proteomes" id="UP000004690">
    <property type="component" value="Unassembled WGS sequence"/>
</dbReference>
<dbReference type="PROSITE" id="PS50005">
    <property type="entry name" value="TPR"/>
    <property type="match status" value="1"/>
</dbReference>
<dbReference type="Gene3D" id="1.10.10.60">
    <property type="entry name" value="Homeodomain-like"/>
    <property type="match status" value="2"/>
</dbReference>
<feature type="domain" description="HTH araC/xylS-type" evidence="3">
    <location>
        <begin position="453"/>
        <end position="561"/>
    </location>
</feature>
<organism evidence="4 5">
    <name type="scientific">Galbibacter orientalis DSM 19592</name>
    <dbReference type="NCBI Taxonomy" id="926559"/>
    <lineage>
        <taxon>Bacteria</taxon>
        <taxon>Pseudomonadati</taxon>
        <taxon>Bacteroidota</taxon>
        <taxon>Flavobacteriia</taxon>
        <taxon>Flavobacteriales</taxon>
        <taxon>Flavobacteriaceae</taxon>
        <taxon>Galbibacter</taxon>
    </lineage>
</organism>
<dbReference type="HOGENOM" id="CLU_030864_0_0_10"/>
<evidence type="ECO:0000313" key="5">
    <source>
        <dbReference type="Proteomes" id="UP000004690"/>
    </source>
</evidence>
<dbReference type="GO" id="GO:0003700">
    <property type="term" value="F:DNA-binding transcription factor activity"/>
    <property type="evidence" value="ECO:0007669"/>
    <property type="project" value="InterPro"/>
</dbReference>
<dbReference type="GO" id="GO:0043565">
    <property type="term" value="F:sequence-specific DNA binding"/>
    <property type="evidence" value="ECO:0007669"/>
    <property type="project" value="InterPro"/>
</dbReference>
<dbReference type="Pfam" id="PF13424">
    <property type="entry name" value="TPR_12"/>
    <property type="match status" value="1"/>
</dbReference>
<keyword evidence="2" id="KW-1133">Transmembrane helix</keyword>
<keyword evidence="2" id="KW-0472">Membrane</keyword>
<dbReference type="Pfam" id="PF12833">
    <property type="entry name" value="HTH_18"/>
    <property type="match status" value="1"/>
</dbReference>
<dbReference type="SMART" id="SM00342">
    <property type="entry name" value="HTH_ARAC"/>
    <property type="match status" value="1"/>
</dbReference>
<keyword evidence="5" id="KW-1185">Reference proteome</keyword>
<dbReference type="SUPFAM" id="SSF48452">
    <property type="entry name" value="TPR-like"/>
    <property type="match status" value="1"/>
</dbReference>
<dbReference type="InterPro" id="IPR011990">
    <property type="entry name" value="TPR-like_helical_dom_sf"/>
</dbReference>
<name>I3C0E0_9FLAO</name>
<evidence type="ECO:0000313" key="4">
    <source>
        <dbReference type="EMBL" id="EIJ37083.1"/>
    </source>
</evidence>
<protein>
    <recommendedName>
        <fullName evidence="3">HTH araC/xylS-type domain-containing protein</fullName>
    </recommendedName>
</protein>
<proteinExistence type="predicted"/>
<keyword evidence="2" id="KW-0812">Transmembrane</keyword>
<dbReference type="SMART" id="SM00028">
    <property type="entry name" value="TPR"/>
    <property type="match status" value="4"/>
</dbReference>
<gene>
    <name evidence="4" type="ORF">JoomaDRAFT_0016</name>
</gene>
<dbReference type="STRING" id="926559.JoomaDRAFT_0016"/>
<accession>I3C0E0</accession>
<evidence type="ECO:0000259" key="3">
    <source>
        <dbReference type="PROSITE" id="PS01124"/>
    </source>
</evidence>
<dbReference type="OrthoDB" id="5295174at2"/>
<dbReference type="AlphaFoldDB" id="I3C0E0"/>
<dbReference type="eggNOG" id="COG0457">
    <property type="taxonomic scope" value="Bacteria"/>
</dbReference>
<dbReference type="EMBL" id="JH651380">
    <property type="protein sequence ID" value="EIJ37083.1"/>
    <property type="molecule type" value="Genomic_DNA"/>
</dbReference>